<protein>
    <recommendedName>
        <fullName evidence="2">Serine hydrolase domain-containing protein</fullName>
    </recommendedName>
</protein>
<organism evidence="3 4">
    <name type="scientific">Aspergillus puulaauensis</name>
    <dbReference type="NCBI Taxonomy" id="1220207"/>
    <lineage>
        <taxon>Eukaryota</taxon>
        <taxon>Fungi</taxon>
        <taxon>Dikarya</taxon>
        <taxon>Ascomycota</taxon>
        <taxon>Pezizomycotina</taxon>
        <taxon>Eurotiomycetes</taxon>
        <taxon>Eurotiomycetidae</taxon>
        <taxon>Eurotiales</taxon>
        <taxon>Aspergillaceae</taxon>
        <taxon>Aspergillus</taxon>
    </lineage>
</organism>
<gene>
    <name evidence="3" type="ORF">APUU_80233S</name>
</gene>
<name>A0A7R7XY82_9EURO</name>
<dbReference type="GO" id="GO:0005737">
    <property type="term" value="C:cytoplasm"/>
    <property type="evidence" value="ECO:0007669"/>
    <property type="project" value="TreeGrafter"/>
</dbReference>
<sequence>MKVLCLHGRGTSGAIFKSQTSSLRSRLTDLNLEFDFLDGPYPSSPAPGIDLFYPGPYYSYFDETPQNTTFETIETTRAWLSDIITQRGPYDLVLTFSQGAALAAGMLLLHEIESQSQLRFQKEASRSGAIINGDADRDKDHTHKPPFKSAIFICGGAPLPLLEHIGYTIPTATKERDLASRAALSSMAGSAAILSRGSARWTANGLDMEFPSTTKSSPYSYNHLSNGSLQLTFNREDDIRREISGHGHGGLRVKISIPTVHIYGERDPRYIAGIQLSEVCEKARRKVYNHGGGHEIPRFEAVSGAIADLVRWAVRAAGE</sequence>
<dbReference type="PANTHER" id="PTHR48070:SF7">
    <property type="entry name" value="SERINE HYDROLASE FSH DOMAIN-CONTAINING PROTEIN-RELATED"/>
    <property type="match status" value="1"/>
</dbReference>
<accession>A0A7R7XY82</accession>
<dbReference type="GO" id="GO:0016787">
    <property type="term" value="F:hydrolase activity"/>
    <property type="evidence" value="ECO:0007669"/>
    <property type="project" value="UniProtKB-KW"/>
</dbReference>
<evidence type="ECO:0000256" key="1">
    <source>
        <dbReference type="ARBA" id="ARBA00022801"/>
    </source>
</evidence>
<dbReference type="GO" id="GO:0019748">
    <property type="term" value="P:secondary metabolic process"/>
    <property type="evidence" value="ECO:0007669"/>
    <property type="project" value="TreeGrafter"/>
</dbReference>
<dbReference type="KEGG" id="apuu:APUU_80233S"/>
<dbReference type="GeneID" id="64979927"/>
<evidence type="ECO:0000313" key="3">
    <source>
        <dbReference type="EMBL" id="BCS29930.1"/>
    </source>
</evidence>
<evidence type="ECO:0000259" key="2">
    <source>
        <dbReference type="Pfam" id="PF03959"/>
    </source>
</evidence>
<dbReference type="InterPro" id="IPR029058">
    <property type="entry name" value="AB_hydrolase_fold"/>
</dbReference>
<dbReference type="EMBL" id="AP024450">
    <property type="protein sequence ID" value="BCS29930.1"/>
    <property type="molecule type" value="Genomic_DNA"/>
</dbReference>
<dbReference type="PANTHER" id="PTHR48070">
    <property type="entry name" value="ESTERASE OVCA2"/>
    <property type="match status" value="1"/>
</dbReference>
<dbReference type="GO" id="GO:0005634">
    <property type="term" value="C:nucleus"/>
    <property type="evidence" value="ECO:0007669"/>
    <property type="project" value="TreeGrafter"/>
</dbReference>
<reference evidence="3" key="2">
    <citation type="submission" date="2021-02" db="EMBL/GenBank/DDBJ databases">
        <title>Aspergillus puulaauensis MK2 genome sequence.</title>
        <authorList>
            <person name="Futagami T."/>
            <person name="Mori K."/>
            <person name="Kadooka C."/>
            <person name="Tanaka T."/>
        </authorList>
    </citation>
    <scope>NUCLEOTIDE SEQUENCE</scope>
    <source>
        <strain evidence="3">MK2</strain>
    </source>
</reference>
<proteinExistence type="predicted"/>
<feature type="domain" description="Serine hydrolase" evidence="2">
    <location>
        <begin position="1"/>
        <end position="159"/>
    </location>
</feature>
<dbReference type="SUPFAM" id="SSF53474">
    <property type="entry name" value="alpha/beta-Hydrolases"/>
    <property type="match status" value="1"/>
</dbReference>
<reference evidence="3" key="1">
    <citation type="submission" date="2021-01" db="EMBL/GenBank/DDBJ databases">
        <authorList>
            <consortium name="Aspergillus puulaauensis MK2 genome sequencing consortium"/>
            <person name="Kazuki M."/>
            <person name="Futagami T."/>
        </authorList>
    </citation>
    <scope>NUCLEOTIDE SEQUENCE</scope>
    <source>
        <strain evidence="3">MK2</strain>
    </source>
</reference>
<evidence type="ECO:0000313" key="4">
    <source>
        <dbReference type="Proteomes" id="UP000654913"/>
    </source>
</evidence>
<dbReference type="AlphaFoldDB" id="A0A7R7XY82"/>
<dbReference type="InterPro" id="IPR005645">
    <property type="entry name" value="FSH-like_dom"/>
</dbReference>
<dbReference type="Gene3D" id="3.40.50.1820">
    <property type="entry name" value="alpha/beta hydrolase"/>
    <property type="match status" value="1"/>
</dbReference>
<keyword evidence="1" id="KW-0378">Hydrolase</keyword>
<dbReference type="Proteomes" id="UP000654913">
    <property type="component" value="Chromosome 8"/>
</dbReference>
<dbReference type="Pfam" id="PF03959">
    <property type="entry name" value="FSH1"/>
    <property type="match status" value="2"/>
</dbReference>
<dbReference type="OrthoDB" id="2094269at2759"/>
<dbReference type="RefSeq" id="XP_041562116.1">
    <property type="nucleotide sequence ID" value="XM_041696491.1"/>
</dbReference>
<dbReference type="InterPro" id="IPR050593">
    <property type="entry name" value="LovG"/>
</dbReference>
<keyword evidence="4" id="KW-1185">Reference proteome</keyword>
<feature type="domain" description="Serine hydrolase" evidence="2">
    <location>
        <begin position="254"/>
        <end position="301"/>
    </location>
</feature>